<dbReference type="GO" id="GO:0016491">
    <property type="term" value="F:oxidoreductase activity"/>
    <property type="evidence" value="ECO:0007669"/>
    <property type="project" value="InterPro"/>
</dbReference>
<dbReference type="RefSeq" id="XP_008028866.1">
    <property type="nucleotide sequence ID" value="XM_008030675.1"/>
</dbReference>
<proteinExistence type="predicted"/>
<protein>
    <recommendedName>
        <fullName evidence="2 3">Tyrosinase copper-binding domain-containing protein</fullName>
    </recommendedName>
</protein>
<dbReference type="Proteomes" id="UP000016935">
    <property type="component" value="Unassembled WGS sequence"/>
</dbReference>
<evidence type="ECO:0000259" key="2">
    <source>
        <dbReference type="PROSITE" id="PS00497"/>
    </source>
</evidence>
<evidence type="ECO:0000256" key="1">
    <source>
        <dbReference type="ARBA" id="ARBA00022723"/>
    </source>
</evidence>
<dbReference type="InterPro" id="IPR050316">
    <property type="entry name" value="Tyrosinase/Hemocyanin"/>
</dbReference>
<dbReference type="GO" id="GO:0046872">
    <property type="term" value="F:metal ion binding"/>
    <property type="evidence" value="ECO:0007669"/>
    <property type="project" value="UniProtKB-KW"/>
</dbReference>
<name>R0IDE3_EXST2</name>
<evidence type="ECO:0000259" key="3">
    <source>
        <dbReference type="PROSITE" id="PS00498"/>
    </source>
</evidence>
<dbReference type="PRINTS" id="PR00092">
    <property type="entry name" value="TYROSINASE"/>
</dbReference>
<feature type="domain" description="Tyrosinase copper-binding" evidence="2">
    <location>
        <begin position="111"/>
        <end position="128"/>
    </location>
</feature>
<reference evidence="4 5" key="1">
    <citation type="journal article" date="2012" name="PLoS Pathog.">
        <title>Diverse lifestyles and strategies of plant pathogenesis encoded in the genomes of eighteen Dothideomycetes fungi.</title>
        <authorList>
            <person name="Ohm R.A."/>
            <person name="Feau N."/>
            <person name="Henrissat B."/>
            <person name="Schoch C.L."/>
            <person name="Horwitz B.A."/>
            <person name="Barry K.W."/>
            <person name="Condon B.J."/>
            <person name="Copeland A.C."/>
            <person name="Dhillon B."/>
            <person name="Glaser F."/>
            <person name="Hesse C.N."/>
            <person name="Kosti I."/>
            <person name="LaButti K."/>
            <person name="Lindquist E.A."/>
            <person name="Lucas S."/>
            <person name="Salamov A.A."/>
            <person name="Bradshaw R.E."/>
            <person name="Ciuffetti L."/>
            <person name="Hamelin R.C."/>
            <person name="Kema G.H.J."/>
            <person name="Lawrence C."/>
            <person name="Scott J.A."/>
            <person name="Spatafora J.W."/>
            <person name="Turgeon B.G."/>
            <person name="de Wit P.J.G.M."/>
            <person name="Zhong S."/>
            <person name="Goodwin S.B."/>
            <person name="Grigoriev I.V."/>
        </authorList>
    </citation>
    <scope>NUCLEOTIDE SEQUENCE [LARGE SCALE GENOMIC DNA]</scope>
    <source>
        <strain evidence="5">28A</strain>
    </source>
</reference>
<dbReference type="SUPFAM" id="SSF48056">
    <property type="entry name" value="Di-copper centre-containing domain"/>
    <property type="match status" value="1"/>
</dbReference>
<sequence length="361" mass="39356">MKISLLLSIASIGSFNAKFMGNDALAAEGMLKLGIHLTKNGLPSPETCTLDTAAVRREWATLTPKERIAFTDAVNCLHKLPAKTPASVAPGARSRYDDLVVTHIQQSLTIHGTGNFLTWHRYFTWVFEQTLRDGCSYKGTFPYYNWAHYANDPKNGPFSTGAPPACLAMVRCVTSGPFKDFKTNMGPLQTMLQLPGSGLPKNPQADGLGYNPRCLRRDISLQAANATSDAEVVNLIKNYWDIASFQAEYQGAFAEGRMGVHTGGHYTIGGDAGSDFYNSPADPAFYPHHAMIDRVWWIWQNLDLEKRETALAGSVGPIGDPNAKNTTLSDKLVTGPYVGYPDVSIGDAMSTLAGPFCYIYA</sequence>
<dbReference type="PROSITE" id="PS00498">
    <property type="entry name" value="TYROSINASE_2"/>
    <property type="match status" value="1"/>
</dbReference>
<dbReference type="InterPro" id="IPR002227">
    <property type="entry name" value="Tyrosinase_Cu-bd"/>
</dbReference>
<accession>R0IDE3</accession>
<dbReference type="STRING" id="671987.R0IDE3"/>
<evidence type="ECO:0000313" key="5">
    <source>
        <dbReference type="Proteomes" id="UP000016935"/>
    </source>
</evidence>
<dbReference type="Gene3D" id="1.10.1280.10">
    <property type="entry name" value="Di-copper center containing domain from catechol oxidase"/>
    <property type="match status" value="1"/>
</dbReference>
<dbReference type="AlphaFoldDB" id="R0IDE3"/>
<dbReference type="OrthoDB" id="6132182at2759"/>
<dbReference type="EMBL" id="KB908833">
    <property type="protein sequence ID" value="EOA83385.1"/>
    <property type="molecule type" value="Genomic_DNA"/>
</dbReference>
<dbReference type="eggNOG" id="ENOG502RM4B">
    <property type="taxonomic scope" value="Eukaryota"/>
</dbReference>
<dbReference type="PANTHER" id="PTHR11474:SF116">
    <property type="entry name" value="TYROSINASE"/>
    <property type="match status" value="1"/>
</dbReference>
<evidence type="ECO:0000313" key="4">
    <source>
        <dbReference type="EMBL" id="EOA83385.1"/>
    </source>
</evidence>
<dbReference type="Pfam" id="PF00264">
    <property type="entry name" value="Tyrosinase"/>
    <property type="match status" value="1"/>
</dbReference>
<dbReference type="GeneID" id="19404832"/>
<dbReference type="InterPro" id="IPR008922">
    <property type="entry name" value="Di-copper_centre_dom_sf"/>
</dbReference>
<keyword evidence="5" id="KW-1185">Reference proteome</keyword>
<dbReference type="HOGENOM" id="CLU_035914_0_0_1"/>
<organism evidence="4 5">
    <name type="scientific">Exserohilum turcicum (strain 28A)</name>
    <name type="common">Northern leaf blight fungus</name>
    <name type="synonym">Setosphaeria turcica</name>
    <dbReference type="NCBI Taxonomy" id="671987"/>
    <lineage>
        <taxon>Eukaryota</taxon>
        <taxon>Fungi</taxon>
        <taxon>Dikarya</taxon>
        <taxon>Ascomycota</taxon>
        <taxon>Pezizomycotina</taxon>
        <taxon>Dothideomycetes</taxon>
        <taxon>Pleosporomycetidae</taxon>
        <taxon>Pleosporales</taxon>
        <taxon>Pleosporineae</taxon>
        <taxon>Pleosporaceae</taxon>
        <taxon>Exserohilum</taxon>
    </lineage>
</organism>
<feature type="domain" description="Tyrosinase copper-binding" evidence="3">
    <location>
        <begin position="282"/>
        <end position="293"/>
    </location>
</feature>
<gene>
    <name evidence="4" type="ORF">SETTUDRAFT_43193</name>
</gene>
<keyword evidence="1" id="KW-0479">Metal-binding</keyword>
<dbReference type="PROSITE" id="PS00497">
    <property type="entry name" value="TYROSINASE_1"/>
    <property type="match status" value="1"/>
</dbReference>
<reference evidence="4 5" key="2">
    <citation type="journal article" date="2013" name="PLoS Genet.">
        <title>Comparative genome structure, secondary metabolite, and effector coding capacity across Cochliobolus pathogens.</title>
        <authorList>
            <person name="Condon B.J."/>
            <person name="Leng Y."/>
            <person name="Wu D."/>
            <person name="Bushley K.E."/>
            <person name="Ohm R.A."/>
            <person name="Otillar R."/>
            <person name="Martin J."/>
            <person name="Schackwitz W."/>
            <person name="Grimwood J."/>
            <person name="MohdZainudin N."/>
            <person name="Xue C."/>
            <person name="Wang R."/>
            <person name="Manning V.A."/>
            <person name="Dhillon B."/>
            <person name="Tu Z.J."/>
            <person name="Steffenson B.J."/>
            <person name="Salamov A."/>
            <person name="Sun H."/>
            <person name="Lowry S."/>
            <person name="LaButti K."/>
            <person name="Han J."/>
            <person name="Copeland A."/>
            <person name="Lindquist E."/>
            <person name="Barry K."/>
            <person name="Schmutz J."/>
            <person name="Baker S.E."/>
            <person name="Ciuffetti L.M."/>
            <person name="Grigoriev I.V."/>
            <person name="Zhong S."/>
            <person name="Turgeon B.G."/>
        </authorList>
    </citation>
    <scope>NUCLEOTIDE SEQUENCE [LARGE SCALE GENOMIC DNA]</scope>
    <source>
        <strain evidence="5">28A</strain>
    </source>
</reference>
<dbReference type="PANTHER" id="PTHR11474">
    <property type="entry name" value="TYROSINASE FAMILY MEMBER"/>
    <property type="match status" value="1"/>
</dbReference>